<dbReference type="Gene3D" id="3.40.710.10">
    <property type="entry name" value="DD-peptidase/beta-lactamase superfamily"/>
    <property type="match status" value="1"/>
</dbReference>
<protein>
    <submittedName>
        <fullName evidence="13">Murein-DD-endopeptidase</fullName>
    </submittedName>
</protein>
<dbReference type="Pfam" id="PF00768">
    <property type="entry name" value="Peptidase_S11"/>
    <property type="match status" value="1"/>
</dbReference>
<feature type="chain" id="PRO_5020879528" evidence="11">
    <location>
        <begin position="32"/>
        <end position="386"/>
    </location>
</feature>
<proteinExistence type="inferred from homology"/>
<organism evidence="13 14">
    <name type="scientific">Tepidicella xavieri</name>
    <dbReference type="NCBI Taxonomy" id="360241"/>
    <lineage>
        <taxon>Bacteria</taxon>
        <taxon>Pseudomonadati</taxon>
        <taxon>Pseudomonadota</taxon>
        <taxon>Betaproteobacteria</taxon>
        <taxon>Burkholderiales</taxon>
        <taxon>Tepidicella</taxon>
    </lineage>
</organism>
<comment type="similarity">
    <text evidence="1 9">Belongs to the peptidase S11 family.</text>
</comment>
<evidence type="ECO:0000256" key="9">
    <source>
        <dbReference type="RuleBase" id="RU004016"/>
    </source>
</evidence>
<dbReference type="InterPro" id="IPR018044">
    <property type="entry name" value="Peptidase_S11"/>
</dbReference>
<dbReference type="Proteomes" id="UP000295510">
    <property type="component" value="Unassembled WGS sequence"/>
</dbReference>
<dbReference type="PRINTS" id="PR00725">
    <property type="entry name" value="DADACBPTASE1"/>
</dbReference>
<keyword evidence="3" id="KW-0378">Hydrolase</keyword>
<keyword evidence="14" id="KW-1185">Reference proteome</keyword>
<evidence type="ECO:0000256" key="11">
    <source>
        <dbReference type="SAM" id="SignalP"/>
    </source>
</evidence>
<feature type="compositionally biased region" description="Polar residues" evidence="10">
    <location>
        <begin position="66"/>
        <end position="75"/>
    </location>
</feature>
<evidence type="ECO:0000256" key="10">
    <source>
        <dbReference type="SAM" id="MobiDB-lite"/>
    </source>
</evidence>
<evidence type="ECO:0000313" key="13">
    <source>
        <dbReference type="EMBL" id="TDQ43110.1"/>
    </source>
</evidence>
<dbReference type="GO" id="GO:0009252">
    <property type="term" value="P:peptidoglycan biosynthetic process"/>
    <property type="evidence" value="ECO:0007669"/>
    <property type="project" value="UniProtKB-KW"/>
</dbReference>
<evidence type="ECO:0000256" key="7">
    <source>
        <dbReference type="PIRSR" id="PIRSR618044-1"/>
    </source>
</evidence>
<dbReference type="GO" id="GO:0008360">
    <property type="term" value="P:regulation of cell shape"/>
    <property type="evidence" value="ECO:0007669"/>
    <property type="project" value="UniProtKB-KW"/>
</dbReference>
<name>A0A4R6U936_9BURK</name>
<evidence type="ECO:0000256" key="1">
    <source>
        <dbReference type="ARBA" id="ARBA00007164"/>
    </source>
</evidence>
<feature type="active site" evidence="7">
    <location>
        <position position="217"/>
    </location>
</feature>
<evidence type="ECO:0000256" key="3">
    <source>
        <dbReference type="ARBA" id="ARBA00022801"/>
    </source>
</evidence>
<feature type="binding site" evidence="8">
    <location>
        <position position="322"/>
    </location>
    <ligand>
        <name>substrate</name>
    </ligand>
</feature>
<sequence>MNRIRRPVGHRLWLACSLMLGAVGWSMAAHASMPSKRPVAQQALPSASAAPRLGHESKQRVKASAPQRTTAQGTPSKRPVAAAAPKRTTAQVPQRATRPVAAAAGAAAGTAAIVSYAERMGLRRVPDPLNLNSSVALVMDAQTNEILLGKNDTAVLPIASLTKLMTGVLIADANLPMDEVITITSADVDRLKNSGSRLAVGTRLTRTEALHLAMMSSENRAAHALARTFPGGVERFVELMNQKAAQLGMTDTRFVDPTGLSSLNQSSARDLAILTAASHERPLLRRYTTSPSYELAVGNQVLPYRNSNRLVNSDAWDIGLQKTGFIREAGRCVVMQVNMAGRQLIMVLLDATDVNARLGDAECLRRWVESSLFDGPQHMATASDRS</sequence>
<feature type="active site" description="Acyl-ester intermediate" evidence="7">
    <location>
        <position position="160"/>
    </location>
</feature>
<dbReference type="GO" id="GO:0006508">
    <property type="term" value="P:proteolysis"/>
    <property type="evidence" value="ECO:0007669"/>
    <property type="project" value="InterPro"/>
</dbReference>
<dbReference type="PANTHER" id="PTHR21581">
    <property type="entry name" value="D-ALANYL-D-ALANINE CARBOXYPEPTIDASE"/>
    <property type="match status" value="1"/>
</dbReference>
<comment type="caution">
    <text evidence="13">The sequence shown here is derived from an EMBL/GenBank/DDBJ whole genome shotgun (WGS) entry which is preliminary data.</text>
</comment>
<reference evidence="13 14" key="1">
    <citation type="submission" date="2019-03" db="EMBL/GenBank/DDBJ databases">
        <title>Genomic Encyclopedia of Type Strains, Phase IV (KMG-IV): sequencing the most valuable type-strain genomes for metagenomic binning, comparative biology and taxonomic classification.</title>
        <authorList>
            <person name="Goeker M."/>
        </authorList>
    </citation>
    <scope>NUCLEOTIDE SEQUENCE [LARGE SCALE GENOMIC DNA]</scope>
    <source>
        <strain evidence="13 14">DSM 19605</strain>
    </source>
</reference>
<feature type="domain" description="Peptidase S11 D-alanyl-D-alanine carboxypeptidase A N-terminal" evidence="12">
    <location>
        <begin position="129"/>
        <end position="352"/>
    </location>
</feature>
<dbReference type="InterPro" id="IPR012338">
    <property type="entry name" value="Beta-lactam/transpept-like"/>
</dbReference>
<keyword evidence="6" id="KW-0961">Cell wall biogenesis/degradation</keyword>
<dbReference type="PANTHER" id="PTHR21581:SF26">
    <property type="entry name" value="D-ALANYL-D-ALANINE ENDOPEPTIDASE"/>
    <property type="match status" value="1"/>
</dbReference>
<keyword evidence="4" id="KW-0133">Cell shape</keyword>
<evidence type="ECO:0000313" key="14">
    <source>
        <dbReference type="Proteomes" id="UP000295510"/>
    </source>
</evidence>
<keyword evidence="5" id="KW-0573">Peptidoglycan synthesis</keyword>
<dbReference type="GO" id="GO:0071555">
    <property type="term" value="P:cell wall organization"/>
    <property type="evidence" value="ECO:0007669"/>
    <property type="project" value="UniProtKB-KW"/>
</dbReference>
<evidence type="ECO:0000256" key="8">
    <source>
        <dbReference type="PIRSR" id="PIRSR618044-2"/>
    </source>
</evidence>
<feature type="compositionally biased region" description="Low complexity" evidence="10">
    <location>
        <begin position="40"/>
        <end position="52"/>
    </location>
</feature>
<dbReference type="SUPFAM" id="SSF56601">
    <property type="entry name" value="beta-lactamase/transpeptidase-like"/>
    <property type="match status" value="1"/>
</dbReference>
<evidence type="ECO:0000256" key="5">
    <source>
        <dbReference type="ARBA" id="ARBA00022984"/>
    </source>
</evidence>
<feature type="active site" description="Proton acceptor" evidence="7">
    <location>
        <position position="163"/>
    </location>
</feature>
<evidence type="ECO:0000256" key="2">
    <source>
        <dbReference type="ARBA" id="ARBA00022729"/>
    </source>
</evidence>
<dbReference type="EMBL" id="SNYL01000008">
    <property type="protein sequence ID" value="TDQ43110.1"/>
    <property type="molecule type" value="Genomic_DNA"/>
</dbReference>
<feature type="signal peptide" evidence="11">
    <location>
        <begin position="1"/>
        <end position="31"/>
    </location>
</feature>
<dbReference type="GO" id="GO:0009002">
    <property type="term" value="F:serine-type D-Ala-D-Ala carboxypeptidase activity"/>
    <property type="evidence" value="ECO:0007669"/>
    <property type="project" value="InterPro"/>
</dbReference>
<feature type="region of interest" description="Disordered" evidence="10">
    <location>
        <begin position="38"/>
        <end position="97"/>
    </location>
</feature>
<gene>
    <name evidence="13" type="ORF">DFR43_10852</name>
</gene>
<evidence type="ECO:0000259" key="12">
    <source>
        <dbReference type="Pfam" id="PF00768"/>
    </source>
</evidence>
<dbReference type="InterPro" id="IPR001967">
    <property type="entry name" value="Peptidase_S11_N"/>
</dbReference>
<keyword evidence="2 11" id="KW-0732">Signal</keyword>
<accession>A0A4R6U936</accession>
<evidence type="ECO:0000256" key="4">
    <source>
        <dbReference type="ARBA" id="ARBA00022960"/>
    </source>
</evidence>
<dbReference type="AlphaFoldDB" id="A0A4R6U936"/>
<evidence type="ECO:0000256" key="6">
    <source>
        <dbReference type="ARBA" id="ARBA00023316"/>
    </source>
</evidence>